<sequence>MQHPRQRYRRYLQPYPSSTQHDLGDSKRDVAAGFAAQPYDSQLGILQVVVGEEHMSATEDRAEDVEAYFQQDQITPIHTRSVFGVPLFCSARFDRVLVVTMNHAIMAYWSIT</sequence>
<dbReference type="AlphaFoldDB" id="G2XT56"/>
<dbReference type="EMBL" id="FQ790265">
    <property type="protein sequence ID" value="CCD43770.1"/>
    <property type="molecule type" value="Genomic_DNA"/>
</dbReference>
<feature type="region of interest" description="Disordered" evidence="1">
    <location>
        <begin position="1"/>
        <end position="26"/>
    </location>
</feature>
<protein>
    <submittedName>
        <fullName evidence="2">Uncharacterized protein</fullName>
    </submittedName>
</protein>
<dbReference type="Proteomes" id="UP000008177">
    <property type="component" value="Unplaced contigs"/>
</dbReference>
<feature type="compositionally biased region" description="Basic residues" evidence="1">
    <location>
        <begin position="1"/>
        <end position="10"/>
    </location>
</feature>
<organism evidence="2 3">
    <name type="scientific">Botryotinia fuckeliana (strain T4)</name>
    <name type="common">Noble rot fungus</name>
    <name type="synonym">Botrytis cinerea</name>
    <dbReference type="NCBI Taxonomy" id="999810"/>
    <lineage>
        <taxon>Eukaryota</taxon>
        <taxon>Fungi</taxon>
        <taxon>Dikarya</taxon>
        <taxon>Ascomycota</taxon>
        <taxon>Pezizomycotina</taxon>
        <taxon>Leotiomycetes</taxon>
        <taxon>Helotiales</taxon>
        <taxon>Sclerotiniaceae</taxon>
        <taxon>Botrytis</taxon>
    </lineage>
</organism>
<name>G2XT56_BOTF4</name>
<proteinExistence type="predicted"/>
<dbReference type="InParanoid" id="G2XT56"/>
<accession>G2XT56</accession>
<evidence type="ECO:0000313" key="3">
    <source>
        <dbReference type="Proteomes" id="UP000008177"/>
    </source>
</evidence>
<reference evidence="3" key="1">
    <citation type="journal article" date="2011" name="PLoS Genet.">
        <title>Genomic analysis of the necrotrophic fungal pathogens Sclerotinia sclerotiorum and Botrytis cinerea.</title>
        <authorList>
            <person name="Amselem J."/>
            <person name="Cuomo C.A."/>
            <person name="van Kan J.A."/>
            <person name="Viaud M."/>
            <person name="Benito E.P."/>
            <person name="Couloux A."/>
            <person name="Coutinho P.M."/>
            <person name="de Vries R.P."/>
            <person name="Dyer P.S."/>
            <person name="Fillinger S."/>
            <person name="Fournier E."/>
            <person name="Gout L."/>
            <person name="Hahn M."/>
            <person name="Kohn L."/>
            <person name="Lapalu N."/>
            <person name="Plummer K.M."/>
            <person name="Pradier J.M."/>
            <person name="Quevillon E."/>
            <person name="Sharon A."/>
            <person name="Simon A."/>
            <person name="ten Have A."/>
            <person name="Tudzynski B."/>
            <person name="Tudzynski P."/>
            <person name="Wincker P."/>
            <person name="Andrew M."/>
            <person name="Anthouard V."/>
            <person name="Beever R.E."/>
            <person name="Beffa R."/>
            <person name="Benoit I."/>
            <person name="Bouzid O."/>
            <person name="Brault B."/>
            <person name="Chen Z."/>
            <person name="Choquer M."/>
            <person name="Collemare J."/>
            <person name="Cotton P."/>
            <person name="Danchin E.G."/>
            <person name="Da Silva C."/>
            <person name="Gautier A."/>
            <person name="Giraud C."/>
            <person name="Giraud T."/>
            <person name="Gonzalez C."/>
            <person name="Grossetete S."/>
            <person name="Guldener U."/>
            <person name="Henrissat B."/>
            <person name="Howlett B.J."/>
            <person name="Kodira C."/>
            <person name="Kretschmer M."/>
            <person name="Lappartient A."/>
            <person name="Leroch M."/>
            <person name="Levis C."/>
            <person name="Mauceli E."/>
            <person name="Neuveglise C."/>
            <person name="Oeser B."/>
            <person name="Pearson M."/>
            <person name="Poulain J."/>
            <person name="Poussereau N."/>
            <person name="Quesneville H."/>
            <person name="Rascle C."/>
            <person name="Schumacher J."/>
            <person name="Segurens B."/>
            <person name="Sexton A."/>
            <person name="Silva E."/>
            <person name="Sirven C."/>
            <person name="Soanes D.M."/>
            <person name="Talbot N.J."/>
            <person name="Templeton M."/>
            <person name="Yandava C."/>
            <person name="Yarden O."/>
            <person name="Zeng Q."/>
            <person name="Rollins J.A."/>
            <person name="Lebrun M.H."/>
            <person name="Dickman M."/>
        </authorList>
    </citation>
    <scope>NUCLEOTIDE SEQUENCE [LARGE SCALE GENOMIC DNA]</scope>
    <source>
        <strain evidence="3">T4</strain>
    </source>
</reference>
<evidence type="ECO:0000256" key="1">
    <source>
        <dbReference type="SAM" id="MobiDB-lite"/>
    </source>
</evidence>
<evidence type="ECO:0000313" key="2">
    <source>
        <dbReference type="EMBL" id="CCD43770.1"/>
    </source>
</evidence>
<dbReference type="HOGENOM" id="CLU_2145468_0_0_1"/>
<gene>
    <name evidence="2" type="ORF">BofuT4_P010180.1</name>
</gene>